<accession>A0ABS2MS31</accession>
<comment type="caution">
    <text evidence="4">The sequence shown here is derived from an EMBL/GenBank/DDBJ whole genome shotgun (WGS) entry which is preliminary data.</text>
</comment>
<dbReference type="SMART" id="SM00331">
    <property type="entry name" value="PP2C_SIG"/>
    <property type="match status" value="1"/>
</dbReference>
<keyword evidence="2" id="KW-0812">Transmembrane</keyword>
<gene>
    <name evidence="4" type="ORF">JOC49_001723</name>
</gene>
<keyword evidence="1 4" id="KW-0378">Hydrolase</keyword>
<feature type="transmembrane region" description="Helical" evidence="2">
    <location>
        <begin position="73"/>
        <end position="94"/>
    </location>
</feature>
<evidence type="ECO:0000256" key="1">
    <source>
        <dbReference type="ARBA" id="ARBA00022801"/>
    </source>
</evidence>
<reference evidence="4 5" key="1">
    <citation type="submission" date="2021-01" db="EMBL/GenBank/DDBJ databases">
        <title>Genomic Encyclopedia of Type Strains, Phase IV (KMG-IV): sequencing the most valuable type-strain genomes for metagenomic binning, comparative biology and taxonomic classification.</title>
        <authorList>
            <person name="Goeker M."/>
        </authorList>
    </citation>
    <scope>NUCLEOTIDE SEQUENCE [LARGE SCALE GENOMIC DNA]</scope>
    <source>
        <strain evidence="4 5">DSM 24436</strain>
    </source>
</reference>
<dbReference type="RefSeq" id="WP_204664343.1">
    <property type="nucleotide sequence ID" value="NZ_JAFBDT010000013.1"/>
</dbReference>
<feature type="transmembrane region" description="Helical" evidence="2">
    <location>
        <begin position="12"/>
        <end position="34"/>
    </location>
</feature>
<dbReference type="Pfam" id="PF07228">
    <property type="entry name" value="SpoIIE"/>
    <property type="match status" value="1"/>
</dbReference>
<dbReference type="GO" id="GO:0016787">
    <property type="term" value="F:hydrolase activity"/>
    <property type="evidence" value="ECO:0007669"/>
    <property type="project" value="UniProtKB-KW"/>
</dbReference>
<feature type="transmembrane region" description="Helical" evidence="2">
    <location>
        <begin position="40"/>
        <end position="61"/>
    </location>
</feature>
<dbReference type="Proteomes" id="UP000767854">
    <property type="component" value="Unassembled WGS sequence"/>
</dbReference>
<feature type="domain" description="PPM-type phosphatase" evidence="3">
    <location>
        <begin position="301"/>
        <end position="524"/>
    </location>
</feature>
<dbReference type="Gene3D" id="3.60.40.10">
    <property type="entry name" value="PPM-type phosphatase domain"/>
    <property type="match status" value="1"/>
</dbReference>
<dbReference type="EMBL" id="JAFBDT010000013">
    <property type="protein sequence ID" value="MBM7562180.1"/>
    <property type="molecule type" value="Genomic_DNA"/>
</dbReference>
<dbReference type="PANTHER" id="PTHR43156:SF14">
    <property type="entry name" value="PHOSPHOSERINE PHOSPHATASE RSBP"/>
    <property type="match status" value="1"/>
</dbReference>
<evidence type="ECO:0000259" key="3">
    <source>
        <dbReference type="SMART" id="SM00331"/>
    </source>
</evidence>
<dbReference type="InterPro" id="IPR001932">
    <property type="entry name" value="PPM-type_phosphatase-like_dom"/>
</dbReference>
<protein>
    <submittedName>
        <fullName evidence="4">Sigma-B regulation protein RsbU (Phosphoserine phosphatase)</fullName>
        <ecNumber evidence="4">3.1.3.3</ecNumber>
    </submittedName>
</protein>
<feature type="transmembrane region" description="Helical" evidence="2">
    <location>
        <begin position="163"/>
        <end position="180"/>
    </location>
</feature>
<sequence>MIQRLKKTQMHTVAVLAVILLLTLNQTVLFTAFAPGLTEYLVTMLGMVILAFGFLVNGLYFNSQMGIKKWHHVTAYSTFFMVFNYVIGLVFLSRDNLSEMAYYLSMARLWFVIGNAVWLYADRLSLTFKDIKYKHLGVLVLLLLQLIVVLLGMPSVWAIETGAFLADAFTASILLIYVLNTFFREDMAVSRGYFYAFVALFVGQVVMTLSAMSAETLIQGHLLWILGSAFYWKEIHVSNLLVPKQETLQLQNQFNLYAKNLKKIIDKKTLQVREVNKKLIDELEYAKIIQQSLLPDRKMNYRDVTFYSEYFPCERLSGDFYDLYRLDDDHVALYLLDVSGHGISAALMTMFSSNYLKSNDQNLMRYRGFKPERNLRHFYDQFNHMNFPDEVHMVLFYATLNLSTKVLTYCSGGMNCAPIKFSKSGDVRYLDDSEGFPICRLDGFFTPEFKSEQIQLEKGDRILFFTDGLVDMEKNGVFDTDELVDFFKAHTALSANELNREITRRIDPIKNRLNDDITYILMEV</sequence>
<evidence type="ECO:0000313" key="5">
    <source>
        <dbReference type="Proteomes" id="UP000767854"/>
    </source>
</evidence>
<feature type="transmembrane region" description="Helical" evidence="2">
    <location>
        <begin position="133"/>
        <end position="157"/>
    </location>
</feature>
<keyword evidence="2" id="KW-0472">Membrane</keyword>
<dbReference type="PANTHER" id="PTHR43156">
    <property type="entry name" value="STAGE II SPORULATION PROTEIN E-RELATED"/>
    <property type="match status" value="1"/>
</dbReference>
<dbReference type="InterPro" id="IPR052016">
    <property type="entry name" value="Bact_Sigma-Reg"/>
</dbReference>
<dbReference type="EC" id="3.1.3.3" evidence="4"/>
<keyword evidence="5" id="KW-1185">Reference proteome</keyword>
<name>A0ABS2MS31_9FIRM</name>
<evidence type="ECO:0000313" key="4">
    <source>
        <dbReference type="EMBL" id="MBM7562180.1"/>
    </source>
</evidence>
<proteinExistence type="predicted"/>
<dbReference type="InterPro" id="IPR036457">
    <property type="entry name" value="PPM-type-like_dom_sf"/>
</dbReference>
<organism evidence="4 5">
    <name type="scientific">Fusibacter tunisiensis</name>
    <dbReference type="NCBI Taxonomy" id="1008308"/>
    <lineage>
        <taxon>Bacteria</taxon>
        <taxon>Bacillati</taxon>
        <taxon>Bacillota</taxon>
        <taxon>Clostridia</taxon>
        <taxon>Eubacteriales</taxon>
        <taxon>Eubacteriales Family XII. Incertae Sedis</taxon>
        <taxon>Fusibacter</taxon>
    </lineage>
</organism>
<feature type="transmembrane region" description="Helical" evidence="2">
    <location>
        <begin position="100"/>
        <end position="121"/>
    </location>
</feature>
<evidence type="ECO:0000256" key="2">
    <source>
        <dbReference type="SAM" id="Phobius"/>
    </source>
</evidence>
<feature type="transmembrane region" description="Helical" evidence="2">
    <location>
        <begin position="192"/>
        <end position="212"/>
    </location>
</feature>
<keyword evidence="2" id="KW-1133">Transmembrane helix</keyword>